<dbReference type="Proteomes" id="UP001550603">
    <property type="component" value="Unassembled WGS sequence"/>
</dbReference>
<evidence type="ECO:0000313" key="3">
    <source>
        <dbReference type="EMBL" id="MEU2267974.1"/>
    </source>
</evidence>
<accession>A0ABV2XVE1</accession>
<keyword evidence="4" id="KW-1185">Reference proteome</keyword>
<protein>
    <submittedName>
        <fullName evidence="3">Hemerythrin domain-containing protein</fullName>
    </submittedName>
</protein>
<comment type="caution">
    <text evidence="3">The sequence shown here is derived from an EMBL/GenBank/DDBJ whole genome shotgun (WGS) entry which is preliminary data.</text>
</comment>
<proteinExistence type="predicted"/>
<dbReference type="Gene3D" id="1.20.120.520">
    <property type="entry name" value="nmb1532 protein domain like"/>
    <property type="match status" value="1"/>
</dbReference>
<dbReference type="RefSeq" id="WP_359789312.1">
    <property type="nucleotide sequence ID" value="NZ_JBEYBN010000019.1"/>
</dbReference>
<gene>
    <name evidence="3" type="ORF">ABZ568_16460</name>
</gene>
<dbReference type="EMBL" id="JBEYBN010000019">
    <property type="protein sequence ID" value="MEU2267974.1"/>
    <property type="molecule type" value="Genomic_DNA"/>
</dbReference>
<evidence type="ECO:0000259" key="2">
    <source>
        <dbReference type="Pfam" id="PF01814"/>
    </source>
</evidence>
<evidence type="ECO:0000256" key="1">
    <source>
        <dbReference type="SAM" id="Phobius"/>
    </source>
</evidence>
<keyword evidence="1" id="KW-0472">Membrane</keyword>
<dbReference type="PANTHER" id="PTHR35585">
    <property type="entry name" value="HHE DOMAIN PROTEIN (AFU_ORTHOLOGUE AFUA_4G00730)"/>
    <property type="match status" value="1"/>
</dbReference>
<feature type="domain" description="Hemerythrin-like" evidence="2">
    <location>
        <begin position="22"/>
        <end position="136"/>
    </location>
</feature>
<feature type="transmembrane region" description="Helical" evidence="1">
    <location>
        <begin position="203"/>
        <end position="219"/>
    </location>
</feature>
<keyword evidence="1" id="KW-1133">Transmembrane helix</keyword>
<dbReference type="Pfam" id="PF01814">
    <property type="entry name" value="Hemerythrin"/>
    <property type="match status" value="1"/>
</dbReference>
<evidence type="ECO:0000313" key="4">
    <source>
        <dbReference type="Proteomes" id="UP001550603"/>
    </source>
</evidence>
<keyword evidence="1" id="KW-0812">Transmembrane</keyword>
<dbReference type="InterPro" id="IPR012312">
    <property type="entry name" value="Hemerythrin-like"/>
</dbReference>
<reference evidence="3 4" key="1">
    <citation type="submission" date="2024-06" db="EMBL/GenBank/DDBJ databases">
        <title>The Natural Products Discovery Center: Release of the First 8490 Sequenced Strains for Exploring Actinobacteria Biosynthetic Diversity.</title>
        <authorList>
            <person name="Kalkreuter E."/>
            <person name="Kautsar S.A."/>
            <person name="Yang D."/>
            <person name="Bader C.D."/>
            <person name="Teijaro C.N."/>
            <person name="Fluegel L."/>
            <person name="Davis C.M."/>
            <person name="Simpson J.R."/>
            <person name="Lauterbach L."/>
            <person name="Steele A.D."/>
            <person name="Gui C."/>
            <person name="Meng S."/>
            <person name="Li G."/>
            <person name="Viehrig K."/>
            <person name="Ye F."/>
            <person name="Su P."/>
            <person name="Kiefer A.F."/>
            <person name="Nichols A."/>
            <person name="Cepeda A.J."/>
            <person name="Yan W."/>
            <person name="Fan B."/>
            <person name="Jiang Y."/>
            <person name="Adhikari A."/>
            <person name="Zheng C.-J."/>
            <person name="Schuster L."/>
            <person name="Cowan T.M."/>
            <person name="Smanski M.J."/>
            <person name="Chevrette M.G."/>
            <person name="De Carvalho L.P.S."/>
            <person name="Shen B."/>
        </authorList>
    </citation>
    <scope>NUCLEOTIDE SEQUENCE [LARGE SCALE GENOMIC DNA]</scope>
    <source>
        <strain evidence="3 4">NPDC019583</strain>
    </source>
</reference>
<sequence>MPETIKEQTVEQLGGPSSVLARQRRDHAQMDRLMDRYSTLADGEDRERVLQETVQLVFGHAFAEETVLWPAVRRTVEDGHELTLRVEEEHQQINDLVADIERLSPGSPEREEKVRRVFALIRQDIRDEEDLVLPRLQEALPATQLRRLGTAWDTVRRSAPTHPHPVIPRRPPGNAVLGVPLGLYDRLRDAFGLSTSMATAKKVFTGLAGVLVLAAAVAMRRRRR</sequence>
<dbReference type="PANTHER" id="PTHR35585:SF1">
    <property type="entry name" value="HHE DOMAIN PROTEIN (AFU_ORTHOLOGUE AFUA_4G00730)"/>
    <property type="match status" value="1"/>
</dbReference>
<organism evidence="3 4">
    <name type="scientific">Streptomyces olindensis</name>
    <dbReference type="NCBI Taxonomy" id="358823"/>
    <lineage>
        <taxon>Bacteria</taxon>
        <taxon>Bacillati</taxon>
        <taxon>Actinomycetota</taxon>
        <taxon>Actinomycetes</taxon>
        <taxon>Kitasatosporales</taxon>
        <taxon>Streptomycetaceae</taxon>
        <taxon>Streptomyces</taxon>
    </lineage>
</organism>
<name>A0ABV2XVE1_9ACTN</name>